<organism evidence="2 3">
    <name type="scientific">Cryptosporangium aurantiacum</name>
    <dbReference type="NCBI Taxonomy" id="134849"/>
    <lineage>
        <taxon>Bacteria</taxon>
        <taxon>Bacillati</taxon>
        <taxon>Actinomycetota</taxon>
        <taxon>Actinomycetes</taxon>
        <taxon>Cryptosporangiales</taxon>
        <taxon>Cryptosporangiaceae</taxon>
        <taxon>Cryptosporangium</taxon>
    </lineage>
</organism>
<keyword evidence="1" id="KW-1133">Transmembrane helix</keyword>
<keyword evidence="1" id="KW-0812">Transmembrane</keyword>
<accession>A0A1M7PDJ5</accession>
<dbReference type="EMBL" id="FRCS01000003">
    <property type="protein sequence ID" value="SHN15001.1"/>
    <property type="molecule type" value="Genomic_DNA"/>
</dbReference>
<protein>
    <recommendedName>
        <fullName evidence="4">Amino acid permease</fullName>
    </recommendedName>
</protein>
<evidence type="ECO:0000256" key="1">
    <source>
        <dbReference type="SAM" id="Phobius"/>
    </source>
</evidence>
<evidence type="ECO:0008006" key="4">
    <source>
        <dbReference type="Google" id="ProtNLM"/>
    </source>
</evidence>
<dbReference type="AlphaFoldDB" id="A0A1M7PDJ5"/>
<feature type="transmembrane region" description="Helical" evidence="1">
    <location>
        <begin position="39"/>
        <end position="62"/>
    </location>
</feature>
<reference evidence="2 3" key="1">
    <citation type="submission" date="2016-11" db="EMBL/GenBank/DDBJ databases">
        <authorList>
            <person name="Jaros S."/>
            <person name="Januszkiewicz K."/>
            <person name="Wedrychowicz H."/>
        </authorList>
    </citation>
    <scope>NUCLEOTIDE SEQUENCE [LARGE SCALE GENOMIC DNA]</scope>
    <source>
        <strain evidence="2 3">DSM 46144</strain>
    </source>
</reference>
<evidence type="ECO:0000313" key="2">
    <source>
        <dbReference type="EMBL" id="SHN15001.1"/>
    </source>
</evidence>
<keyword evidence="1" id="KW-0472">Membrane</keyword>
<name>A0A1M7PDJ5_9ACTN</name>
<keyword evidence="3" id="KW-1185">Reference proteome</keyword>
<dbReference type="Proteomes" id="UP000184440">
    <property type="component" value="Unassembled WGS sequence"/>
</dbReference>
<evidence type="ECO:0000313" key="3">
    <source>
        <dbReference type="Proteomes" id="UP000184440"/>
    </source>
</evidence>
<gene>
    <name evidence="2" type="ORF">SAMN05443668_103240</name>
</gene>
<sequence>MLRGAVVLLSVAVWSAAGRLAPDAGGLYTYAGLGVGPSFGYGVAALGALAYTAMAVANYALLAQQLRQTRRQGGYELPELSHLDRLVPLRGLVLGDYRILRIAGPAYRR</sequence>
<proteinExistence type="predicted"/>